<evidence type="ECO:0000256" key="6">
    <source>
        <dbReference type="ARBA" id="ARBA00022842"/>
    </source>
</evidence>
<dbReference type="SMART" id="SM00098">
    <property type="entry name" value="alkPPc"/>
    <property type="match status" value="1"/>
</dbReference>
<comment type="caution">
    <text evidence="11">The sequence shown here is derived from an EMBL/GenBank/DDBJ whole genome shotgun (WGS) entry which is preliminary data.</text>
</comment>
<feature type="binding site" evidence="8">
    <location>
        <position position="289"/>
    </location>
    <ligand>
        <name>Zn(2+)</name>
        <dbReference type="ChEBI" id="CHEBI:29105"/>
        <label>2</label>
    </ligand>
</feature>
<sequence length="605" mass="66625">MFKYLLTLCCLTAWLLPAGAQYTTGNAHSHNDYLQARPFSLAFEKGYGSIEADVFERSGELYVAHTAAEIDTARTLRRLYLQPLQQMLEEKKGVFGESKQVLQILIDFKTAGVPTMQALLQQLQAFPALTAHPRVQLVISGSRPDVSLWSSYPPYIYFDGLPSVQYTAEQLQRIPLFSDNFRNYTQWNGKGALVKEDKAKIDAVLGKVHGLQKKFRFWATPDEVNAWKTMINLGVDYINTDKVDELANYLQRRVQAQYQATAPHAVYMPKYRNNDGNTRVKNVILLIGDGMGLAQTYAGYTANFGNLNLFQLLNIGFSKTSSSNSYITDSAAGGTAMASGKKTNNRYIGMDATGVHHPAIPDLIAPLKMASGLISSGDITDATPAAFYGHVKDRSMSKEIAQDFLKSPVNLMIGAGGKHFTAISEQLQAKGYRYATQLSALDTIRGNRYLVLADSAALTMQKGRGDFLQRSLKKALQTLAPQKEGFFLMLEAAQIDWGGHANSVPYLTTEMLDFDRTIGAALEFADSNGETLVIVTADHETGGLSLLDGSISKGYVDGAFSTTDHSGIMVPVFAYGPRSMSFRGVYENTAIFEKIMQAIRQSRSK</sequence>
<feature type="signal peptide" evidence="10">
    <location>
        <begin position="1"/>
        <end position="20"/>
    </location>
</feature>
<feature type="chain" id="PRO_5017989475" evidence="10">
    <location>
        <begin position="21"/>
        <end position="605"/>
    </location>
</feature>
<dbReference type="InterPro" id="IPR017946">
    <property type="entry name" value="PLC-like_Pdiesterase_TIM-brl"/>
</dbReference>
<evidence type="ECO:0000256" key="1">
    <source>
        <dbReference type="ARBA" id="ARBA00005984"/>
    </source>
</evidence>
<dbReference type="RefSeq" id="WP_123845450.1">
    <property type="nucleotide sequence ID" value="NZ_RPDH01000001.1"/>
</dbReference>
<evidence type="ECO:0000256" key="3">
    <source>
        <dbReference type="ARBA" id="ARBA00022723"/>
    </source>
</evidence>
<evidence type="ECO:0000256" key="7">
    <source>
        <dbReference type="PIRSR" id="PIRSR601952-1"/>
    </source>
</evidence>
<evidence type="ECO:0000256" key="5">
    <source>
        <dbReference type="ARBA" id="ARBA00022833"/>
    </source>
</evidence>
<feature type="active site" description="Phosphoserine intermediate" evidence="7">
    <location>
        <position position="330"/>
    </location>
</feature>
<dbReference type="GO" id="GO:0008081">
    <property type="term" value="F:phosphoric diester hydrolase activity"/>
    <property type="evidence" value="ECO:0007669"/>
    <property type="project" value="InterPro"/>
</dbReference>
<accession>A0A3N4PZV9</accession>
<dbReference type="Pfam" id="PF13653">
    <property type="entry name" value="GDPD_2"/>
    <property type="match status" value="1"/>
</dbReference>
<feature type="binding site" evidence="8">
    <location>
        <position position="383"/>
    </location>
    <ligand>
        <name>Mg(2+)</name>
        <dbReference type="ChEBI" id="CHEBI:18420"/>
    </ligand>
</feature>
<dbReference type="SUPFAM" id="SSF53649">
    <property type="entry name" value="Alkaline phosphatase-like"/>
    <property type="match status" value="1"/>
</dbReference>
<dbReference type="Gene3D" id="3.20.20.190">
    <property type="entry name" value="Phosphatidylinositol (PI) phosphodiesterase"/>
    <property type="match status" value="1"/>
</dbReference>
<evidence type="ECO:0000313" key="11">
    <source>
        <dbReference type="EMBL" id="RPE12935.1"/>
    </source>
</evidence>
<protein>
    <submittedName>
        <fullName evidence="11">Alkaline phosphatase</fullName>
    </submittedName>
</protein>
<dbReference type="SUPFAM" id="SSF51695">
    <property type="entry name" value="PLC-like phosphodiesterases"/>
    <property type="match status" value="1"/>
</dbReference>
<evidence type="ECO:0000256" key="8">
    <source>
        <dbReference type="PIRSR" id="PIRSR601952-2"/>
    </source>
</evidence>
<dbReference type="InterPro" id="IPR018299">
    <property type="entry name" value="Alkaline_phosphatase_AS"/>
</dbReference>
<feature type="binding site" evidence="8">
    <location>
        <position position="539"/>
    </location>
    <ligand>
        <name>Zn(2+)</name>
        <dbReference type="ChEBI" id="CHEBI:29105"/>
        <label>2</label>
    </ligand>
</feature>
<dbReference type="PANTHER" id="PTHR11596">
    <property type="entry name" value="ALKALINE PHOSPHATASE"/>
    <property type="match status" value="1"/>
</dbReference>
<dbReference type="GO" id="GO:0046872">
    <property type="term" value="F:metal ion binding"/>
    <property type="evidence" value="ECO:0007669"/>
    <property type="project" value="UniProtKB-KW"/>
</dbReference>
<gene>
    <name evidence="11" type="ORF">EGT74_05165</name>
</gene>
<dbReference type="CDD" id="cd16012">
    <property type="entry name" value="ALP"/>
    <property type="match status" value="1"/>
</dbReference>
<dbReference type="AlphaFoldDB" id="A0A3N4PZV9"/>
<feature type="binding site" evidence="8">
    <location>
        <position position="500"/>
    </location>
    <ligand>
        <name>Zn(2+)</name>
        <dbReference type="ChEBI" id="CHEBI:29105"/>
        <label>2</label>
    </ligand>
</feature>
<dbReference type="PRINTS" id="PR00113">
    <property type="entry name" value="ALKPHPHTASE"/>
</dbReference>
<dbReference type="PROSITE" id="PS00123">
    <property type="entry name" value="ALKALINE_PHOSPHATASE"/>
    <property type="match status" value="1"/>
</dbReference>
<evidence type="ECO:0000256" key="2">
    <source>
        <dbReference type="ARBA" id="ARBA00022553"/>
    </source>
</evidence>
<keyword evidence="3 8" id="KW-0479">Metal-binding</keyword>
<evidence type="ECO:0000313" key="12">
    <source>
        <dbReference type="Proteomes" id="UP000278351"/>
    </source>
</evidence>
<dbReference type="GO" id="GO:0004035">
    <property type="term" value="F:alkaline phosphatase activity"/>
    <property type="evidence" value="ECO:0007669"/>
    <property type="project" value="TreeGrafter"/>
</dbReference>
<keyword evidence="6 8" id="KW-0460">Magnesium</keyword>
<keyword evidence="5 8" id="KW-0862">Zinc</keyword>
<name>A0A3N4PZV9_9BACT</name>
<dbReference type="Proteomes" id="UP000278351">
    <property type="component" value="Unassembled WGS sequence"/>
</dbReference>
<dbReference type="InterPro" id="IPR001952">
    <property type="entry name" value="Alkaline_phosphatase"/>
</dbReference>
<dbReference type="OrthoDB" id="9794455at2"/>
<proteinExistence type="inferred from homology"/>
<comment type="similarity">
    <text evidence="1 9">Belongs to the alkaline phosphatase family.</text>
</comment>
<organism evidence="11 12">
    <name type="scientific">Chitinophaga lutea</name>
    <dbReference type="NCBI Taxonomy" id="2488634"/>
    <lineage>
        <taxon>Bacteria</taxon>
        <taxon>Pseudomonadati</taxon>
        <taxon>Bacteroidota</taxon>
        <taxon>Chitinophagia</taxon>
        <taxon>Chitinophagales</taxon>
        <taxon>Chitinophagaceae</taxon>
        <taxon>Chitinophaga</taxon>
    </lineage>
</organism>
<dbReference type="InterPro" id="IPR017850">
    <property type="entry name" value="Alkaline_phosphatase_core_sf"/>
</dbReference>
<comment type="cofactor">
    <cofactor evidence="8">
        <name>Zn(2+)</name>
        <dbReference type="ChEBI" id="CHEBI:29105"/>
    </cofactor>
    <text evidence="8">Binds 2 Zn(2+) ions.</text>
</comment>
<feature type="binding site" evidence="8">
    <location>
        <position position="538"/>
    </location>
    <ligand>
        <name>Zn(2+)</name>
        <dbReference type="ChEBI" id="CHEBI:29105"/>
        <label>2</label>
    </ligand>
</feature>
<dbReference type="Pfam" id="PF00245">
    <property type="entry name" value="Alk_phosphatase"/>
    <property type="match status" value="1"/>
</dbReference>
<evidence type="ECO:0000256" key="9">
    <source>
        <dbReference type="RuleBase" id="RU003946"/>
    </source>
</evidence>
<keyword evidence="12" id="KW-1185">Reference proteome</keyword>
<dbReference type="GO" id="GO:0006629">
    <property type="term" value="P:lipid metabolic process"/>
    <property type="evidence" value="ECO:0007669"/>
    <property type="project" value="InterPro"/>
</dbReference>
<feature type="binding site" evidence="8">
    <location>
        <position position="289"/>
    </location>
    <ligand>
        <name>Mg(2+)</name>
        <dbReference type="ChEBI" id="CHEBI:18420"/>
    </ligand>
</feature>
<keyword evidence="10" id="KW-0732">Signal</keyword>
<feature type="binding site" evidence="8">
    <location>
        <position position="496"/>
    </location>
    <ligand>
        <name>Zn(2+)</name>
        <dbReference type="ChEBI" id="CHEBI:29105"/>
        <label>2</label>
    </ligand>
</feature>
<dbReference type="PANTHER" id="PTHR11596:SF5">
    <property type="entry name" value="ALKALINE PHOSPHATASE"/>
    <property type="match status" value="1"/>
</dbReference>
<dbReference type="Gene3D" id="3.40.720.10">
    <property type="entry name" value="Alkaline Phosphatase, subunit A"/>
    <property type="match status" value="1"/>
</dbReference>
<keyword evidence="2" id="KW-0597">Phosphoprotein</keyword>
<evidence type="ECO:0000256" key="4">
    <source>
        <dbReference type="ARBA" id="ARBA00022801"/>
    </source>
</evidence>
<dbReference type="InterPro" id="IPR039559">
    <property type="entry name" value="AIM6_PI-PLC-like_dom"/>
</dbReference>
<feature type="binding site" evidence="8">
    <location>
        <position position="381"/>
    </location>
    <ligand>
        <name>Mg(2+)</name>
        <dbReference type="ChEBI" id="CHEBI:18420"/>
    </ligand>
</feature>
<evidence type="ECO:0000256" key="10">
    <source>
        <dbReference type="SAM" id="SignalP"/>
    </source>
</evidence>
<dbReference type="EMBL" id="RPDH01000001">
    <property type="protein sequence ID" value="RPE12935.1"/>
    <property type="molecule type" value="Genomic_DNA"/>
</dbReference>
<reference evidence="11 12" key="1">
    <citation type="submission" date="2018-11" db="EMBL/GenBank/DDBJ databases">
        <title>Chitinophaga lutea sp.nov., isolate from arsenic contaminated soil.</title>
        <authorList>
            <person name="Zong Y."/>
        </authorList>
    </citation>
    <scope>NUCLEOTIDE SEQUENCE [LARGE SCALE GENOMIC DNA]</scope>
    <source>
        <strain evidence="11 12">ZY74</strain>
    </source>
</reference>
<keyword evidence="4" id="KW-0378">Hydrolase</keyword>
<comment type="cofactor">
    <cofactor evidence="8">
        <name>Mg(2+)</name>
        <dbReference type="ChEBI" id="CHEBI:18420"/>
    </cofactor>
    <text evidence="8">Binds 1 Mg(2+) ion.</text>
</comment>
<feature type="binding site" evidence="8">
    <location>
        <position position="491"/>
    </location>
    <ligand>
        <name>Mg(2+)</name>
        <dbReference type="ChEBI" id="CHEBI:18420"/>
    </ligand>
</feature>
<dbReference type="CDD" id="cd08577">
    <property type="entry name" value="PI-PLCc_GDPD_SF_unchar3"/>
    <property type="match status" value="1"/>
</dbReference>